<protein>
    <submittedName>
        <fullName evidence="2">Uncharacterized protein LOC100197068 isoform X2</fullName>
    </submittedName>
</protein>
<gene>
    <name evidence="2" type="primary">LOC100197068</name>
</gene>
<organism evidence="1 2">
    <name type="scientific">Hydra vulgaris</name>
    <name type="common">Hydra</name>
    <name type="synonym">Hydra attenuata</name>
    <dbReference type="NCBI Taxonomy" id="6087"/>
    <lineage>
        <taxon>Eukaryota</taxon>
        <taxon>Metazoa</taxon>
        <taxon>Cnidaria</taxon>
        <taxon>Hydrozoa</taxon>
        <taxon>Hydroidolina</taxon>
        <taxon>Anthoathecata</taxon>
        <taxon>Aplanulata</taxon>
        <taxon>Hydridae</taxon>
        <taxon>Hydra</taxon>
    </lineage>
</organism>
<keyword evidence="1" id="KW-1185">Reference proteome</keyword>
<sequence length="614" mass="70252">MSTTTLNSTGKKFQLTDSFLRRLLAKEDYESIKTIEPAIVVTDKPGQKLMRKPSYKHTAISSNYFYALNSPANQDSDLILKLCLKNIRDIKLVYEKTDFLHGDLQEHAVHMNLLCCGNENNLFSELNNQSLNHKRGFTTPNNATSSLSNNFFDNVAGIKKVRPLPKPVTGTEMLNASYTNVFQISPSKESSSLSNEQLSQSSFVLQRGLSSSLNHSWNDIFKLEKLEEKAFAEKKSKESIKLSSSLTQSSGFFNSLNINNDDKSKKSFNSLDLPAKNSSETEEVYHVEILTVVKSSNLFNILRETWIQSLLKATKEMNKFEEKNTSSTKLHANNSSEQILHKFSQLKDEVLQSTQDDELFISTKEMFFACENFFYAKIAFWKMQNLIQFYLDKMKALLHSNSPNADNRMDELDLLILIGDLMATAFQGSETLTSRNTFINESPLFIKNLVSCCLLVPTISPNINSDNHELDALLTTWSNTQVSLLYELINAAYQFNWCFSEVIFFNSTFLAELLNRQQEKMRILSSFLINYLKLLLSTKESWSASSALNFYYCVYLLNFICENLAEVKEHIKHFHREEIKYYICKPSNVDALPQNFPVIWILLPLFKKVVSLLG</sequence>
<dbReference type="InterPro" id="IPR027878">
    <property type="entry name" value="DUF4551"/>
</dbReference>
<reference evidence="2" key="1">
    <citation type="submission" date="2025-08" db="UniProtKB">
        <authorList>
            <consortium name="RefSeq"/>
        </authorList>
    </citation>
    <scope>IDENTIFICATION</scope>
</reference>
<dbReference type="Pfam" id="PF15087">
    <property type="entry name" value="DUF4551"/>
    <property type="match status" value="1"/>
</dbReference>
<dbReference type="Proteomes" id="UP001652625">
    <property type="component" value="Chromosome 14"/>
</dbReference>
<name>A0ABM4DIE9_HYDVU</name>
<dbReference type="RefSeq" id="XP_065674274.1">
    <property type="nucleotide sequence ID" value="XM_065818202.1"/>
</dbReference>
<accession>A0ABM4DIE9</accession>
<evidence type="ECO:0000313" key="2">
    <source>
        <dbReference type="RefSeq" id="XP_065674274.1"/>
    </source>
</evidence>
<dbReference type="GeneID" id="100197068"/>
<proteinExistence type="predicted"/>
<evidence type="ECO:0000313" key="1">
    <source>
        <dbReference type="Proteomes" id="UP001652625"/>
    </source>
</evidence>
<dbReference type="PANTHER" id="PTHR35354:SF1">
    <property type="entry name" value="RGD1561648"/>
    <property type="match status" value="1"/>
</dbReference>
<dbReference type="PANTHER" id="PTHR35354">
    <property type="entry name" value="RGD1561648"/>
    <property type="match status" value="1"/>
</dbReference>